<evidence type="ECO:0008006" key="2">
    <source>
        <dbReference type="Google" id="ProtNLM"/>
    </source>
</evidence>
<protein>
    <recommendedName>
        <fullName evidence="2">Glyoxalase</fullName>
    </recommendedName>
</protein>
<evidence type="ECO:0000313" key="1">
    <source>
        <dbReference type="EMBL" id="SVE25961.1"/>
    </source>
</evidence>
<feature type="non-terminal residue" evidence="1">
    <location>
        <position position="1"/>
    </location>
</feature>
<dbReference type="InterPro" id="IPR029068">
    <property type="entry name" value="Glyas_Bleomycin-R_OHBP_Dase"/>
</dbReference>
<name>A0A383C1C8_9ZZZZ</name>
<dbReference type="PANTHER" id="PTHR39434:SF1">
    <property type="entry name" value="VOC DOMAIN-CONTAINING PROTEIN"/>
    <property type="match status" value="1"/>
</dbReference>
<accession>A0A383C1C8</accession>
<reference evidence="1" key="1">
    <citation type="submission" date="2018-05" db="EMBL/GenBank/DDBJ databases">
        <authorList>
            <person name="Lanie J.A."/>
            <person name="Ng W.-L."/>
            <person name="Kazmierczak K.M."/>
            <person name="Andrzejewski T.M."/>
            <person name="Davidsen T.M."/>
            <person name="Wayne K.J."/>
            <person name="Tettelin H."/>
            <person name="Glass J.I."/>
            <person name="Rusch D."/>
            <person name="Podicherti R."/>
            <person name="Tsui H.-C.T."/>
            <person name="Winkler M.E."/>
        </authorList>
    </citation>
    <scope>NUCLEOTIDE SEQUENCE</scope>
</reference>
<dbReference type="AlphaFoldDB" id="A0A383C1C8"/>
<dbReference type="EMBL" id="UINC01204986">
    <property type="protein sequence ID" value="SVE25961.1"/>
    <property type="molecule type" value="Genomic_DNA"/>
</dbReference>
<dbReference type="PANTHER" id="PTHR39434">
    <property type="match status" value="1"/>
</dbReference>
<gene>
    <name evidence="1" type="ORF">METZ01_LOCUS478815</name>
</gene>
<proteinExistence type="predicted"/>
<dbReference type="SUPFAM" id="SSF54593">
    <property type="entry name" value="Glyoxalase/Bleomycin resistance protein/Dihydroxybiphenyl dioxygenase"/>
    <property type="match status" value="1"/>
</dbReference>
<sequence length="47" mass="5297">VEFVIGPYERYTGKPGAQATMFVKDPCGNHLEFKAFADDGAIFDEKW</sequence>
<organism evidence="1">
    <name type="scientific">marine metagenome</name>
    <dbReference type="NCBI Taxonomy" id="408172"/>
    <lineage>
        <taxon>unclassified sequences</taxon>
        <taxon>metagenomes</taxon>
        <taxon>ecological metagenomes</taxon>
    </lineage>
</organism>
<dbReference type="Gene3D" id="3.10.180.10">
    <property type="entry name" value="2,3-Dihydroxybiphenyl 1,2-Dioxygenase, domain 1"/>
    <property type="match status" value="1"/>
</dbReference>